<dbReference type="GO" id="GO:0031965">
    <property type="term" value="C:nuclear membrane"/>
    <property type="evidence" value="ECO:0007669"/>
    <property type="project" value="UniProtKB-SubCell"/>
</dbReference>
<feature type="transmembrane region" description="Helical" evidence="13">
    <location>
        <begin position="481"/>
        <end position="506"/>
    </location>
</feature>
<evidence type="ECO:0000256" key="11">
    <source>
        <dbReference type="ARBA" id="ARBA00023180"/>
    </source>
</evidence>
<evidence type="ECO:0000256" key="14">
    <source>
        <dbReference type="SAM" id="SignalP"/>
    </source>
</evidence>
<evidence type="ECO:0000256" key="8">
    <source>
        <dbReference type="ARBA" id="ARBA00022824"/>
    </source>
</evidence>
<dbReference type="RefSeq" id="XP_033391175.1">
    <property type="nucleotide sequence ID" value="XM_033544589.1"/>
</dbReference>
<dbReference type="InterPro" id="IPR007292">
    <property type="entry name" value="Nuclear_fusion_Kar5"/>
</dbReference>
<evidence type="ECO:0000256" key="9">
    <source>
        <dbReference type="ARBA" id="ARBA00022989"/>
    </source>
</evidence>
<evidence type="ECO:0000256" key="10">
    <source>
        <dbReference type="ARBA" id="ARBA00023136"/>
    </source>
</evidence>
<comment type="subcellular location">
    <subcellularLocation>
        <location evidence="3">Endoplasmic reticulum membrane</location>
    </subcellularLocation>
    <subcellularLocation>
        <location evidence="2">Nucleus membrane</location>
    </subcellularLocation>
</comment>
<reference evidence="15" key="1">
    <citation type="journal article" date="2020" name="Stud. Mycol.">
        <title>101 Dothideomycetes genomes: a test case for predicting lifestyles and emergence of pathogens.</title>
        <authorList>
            <person name="Haridas S."/>
            <person name="Albert R."/>
            <person name="Binder M."/>
            <person name="Bloem J."/>
            <person name="Labutti K."/>
            <person name="Salamov A."/>
            <person name="Andreopoulos B."/>
            <person name="Baker S."/>
            <person name="Barry K."/>
            <person name="Bills G."/>
            <person name="Bluhm B."/>
            <person name="Cannon C."/>
            <person name="Castanera R."/>
            <person name="Culley D."/>
            <person name="Daum C."/>
            <person name="Ezra D."/>
            <person name="Gonzalez J."/>
            <person name="Henrissat B."/>
            <person name="Kuo A."/>
            <person name="Liang C."/>
            <person name="Lipzen A."/>
            <person name="Lutzoni F."/>
            <person name="Magnuson J."/>
            <person name="Mondo S."/>
            <person name="Nolan M."/>
            <person name="Ohm R."/>
            <person name="Pangilinan J."/>
            <person name="Park H.-J."/>
            <person name="Ramirez L."/>
            <person name="Alfaro M."/>
            <person name="Sun H."/>
            <person name="Tritt A."/>
            <person name="Yoshinaga Y."/>
            <person name="Zwiers L.-H."/>
            <person name="Turgeon B."/>
            <person name="Goodwin S."/>
            <person name="Spatafora J."/>
            <person name="Crous P."/>
            <person name="Grigoriev I."/>
        </authorList>
    </citation>
    <scope>NUCLEOTIDE SEQUENCE</scope>
    <source>
        <strain evidence="15">CBS 121167</strain>
    </source>
</reference>
<evidence type="ECO:0000256" key="7">
    <source>
        <dbReference type="ARBA" id="ARBA00022729"/>
    </source>
</evidence>
<evidence type="ECO:0000256" key="4">
    <source>
        <dbReference type="ARBA" id="ARBA00010473"/>
    </source>
</evidence>
<dbReference type="GeneID" id="54302085"/>
<dbReference type="GO" id="GO:0005789">
    <property type="term" value="C:endoplasmic reticulum membrane"/>
    <property type="evidence" value="ECO:0007669"/>
    <property type="project" value="UniProtKB-SubCell"/>
</dbReference>
<evidence type="ECO:0000256" key="12">
    <source>
        <dbReference type="ARBA" id="ARBA00023242"/>
    </source>
</evidence>
<feature type="signal peptide" evidence="14">
    <location>
        <begin position="1"/>
        <end position="25"/>
    </location>
</feature>
<keyword evidence="9 13" id="KW-1133">Transmembrane helix</keyword>
<dbReference type="Proteomes" id="UP000799438">
    <property type="component" value="Unassembled WGS sequence"/>
</dbReference>
<keyword evidence="6 13" id="KW-0812">Transmembrane</keyword>
<keyword evidence="11" id="KW-0325">Glycoprotein</keyword>
<feature type="chain" id="PRO_5025337288" description="Nuclear fusion protein KAR5" evidence="14">
    <location>
        <begin position="26"/>
        <end position="527"/>
    </location>
</feature>
<evidence type="ECO:0000256" key="13">
    <source>
        <dbReference type="SAM" id="Phobius"/>
    </source>
</evidence>
<keyword evidence="7 14" id="KW-0732">Signal</keyword>
<evidence type="ECO:0000313" key="16">
    <source>
        <dbReference type="Proteomes" id="UP000799438"/>
    </source>
</evidence>
<evidence type="ECO:0000313" key="15">
    <source>
        <dbReference type="EMBL" id="KAF2135457.1"/>
    </source>
</evidence>
<evidence type="ECO:0000256" key="3">
    <source>
        <dbReference type="ARBA" id="ARBA00004586"/>
    </source>
</evidence>
<keyword evidence="16" id="KW-1185">Reference proteome</keyword>
<proteinExistence type="inferred from homology"/>
<organism evidence="15 16">
    <name type="scientific">Aplosporella prunicola CBS 121167</name>
    <dbReference type="NCBI Taxonomy" id="1176127"/>
    <lineage>
        <taxon>Eukaryota</taxon>
        <taxon>Fungi</taxon>
        <taxon>Dikarya</taxon>
        <taxon>Ascomycota</taxon>
        <taxon>Pezizomycotina</taxon>
        <taxon>Dothideomycetes</taxon>
        <taxon>Dothideomycetes incertae sedis</taxon>
        <taxon>Botryosphaeriales</taxon>
        <taxon>Aplosporellaceae</taxon>
        <taxon>Aplosporella</taxon>
    </lineage>
</organism>
<dbReference type="GO" id="GO:0048288">
    <property type="term" value="P:nuclear membrane fusion involved in karyogamy"/>
    <property type="evidence" value="ECO:0007669"/>
    <property type="project" value="InterPro"/>
</dbReference>
<dbReference type="PANTHER" id="PTHR28012">
    <property type="entry name" value="NUCLEAR FUSION PROTEIN KAR5"/>
    <property type="match status" value="1"/>
</dbReference>
<sequence>MPRLLHLRTLFLVAFMFLTLQLTVAVSTQDTDLKTMLLRTPVHDPVVFEQAHKYIQNMQSKAPCQQLAASTLIDGCQSLDVMGAQAARLSGKSLEEVKKEYATRLAICELRDIEGGVPDECILFNPTGQACGKPHSWLSFHPRARPSGEDLKNVCYPAHTSKHLENCYSRLYKTPQMWVSLSNAQNNAHIICQASRSAVENDEHLNMLKESVKSQHHTSEALSRLLQETASRLEEHYKFVEIMRQFQADVTASQEAALANADGLLDRLMANFGTGINALFGTVAENTDNVFKKTRASLKSLHDDATEHHQAQAAFQEKSLRAHQALVEAVDNSLIDIRDIHMADIIKHAQEAYNLMTQSIFGSQQLLESQLALNMYQNRTLEAFESLNNDLANQRILIDENSGRISAMSIMTLNDTFRVFLSHAFNWIFLAIALRIVYPYSRTLAAYMGCGGVIAIFLDSWLLDLLQSSPSLADYPQLQQAVWICGLITLTAGALAIIGALSYRFLVLPARDRRNNFIKSKSDVVLE</sequence>
<dbReference type="AlphaFoldDB" id="A0A6A6AXE6"/>
<keyword evidence="10 13" id="KW-0472">Membrane</keyword>
<evidence type="ECO:0000256" key="1">
    <source>
        <dbReference type="ARBA" id="ARBA00003389"/>
    </source>
</evidence>
<accession>A0A6A6AXE6</accession>
<evidence type="ECO:0000256" key="6">
    <source>
        <dbReference type="ARBA" id="ARBA00022692"/>
    </source>
</evidence>
<gene>
    <name evidence="15" type="ORF">K452DRAFT_323041</name>
</gene>
<keyword evidence="5" id="KW-0415">Karyogamy</keyword>
<dbReference type="OrthoDB" id="5311848at2759"/>
<comment type="similarity">
    <text evidence="4">Belongs to the KAR5 family.</text>
</comment>
<evidence type="ECO:0008006" key="17">
    <source>
        <dbReference type="Google" id="ProtNLM"/>
    </source>
</evidence>
<keyword evidence="12" id="KW-0539">Nucleus</keyword>
<evidence type="ECO:0000256" key="2">
    <source>
        <dbReference type="ARBA" id="ARBA00004126"/>
    </source>
</evidence>
<feature type="transmembrane region" description="Helical" evidence="13">
    <location>
        <begin position="417"/>
        <end position="437"/>
    </location>
</feature>
<feature type="transmembrane region" description="Helical" evidence="13">
    <location>
        <begin position="444"/>
        <end position="461"/>
    </location>
</feature>
<protein>
    <recommendedName>
        <fullName evidence="17">Nuclear fusion protein KAR5</fullName>
    </recommendedName>
</protein>
<name>A0A6A6AXE6_9PEZI</name>
<evidence type="ECO:0000256" key="5">
    <source>
        <dbReference type="ARBA" id="ARBA00022459"/>
    </source>
</evidence>
<keyword evidence="8" id="KW-0256">Endoplasmic reticulum</keyword>
<comment type="function">
    <text evidence="1">Required for nuclear membrane fusion during karyogamy.</text>
</comment>
<dbReference type="GO" id="GO:0000742">
    <property type="term" value="P:karyogamy involved in conjugation with cellular fusion"/>
    <property type="evidence" value="ECO:0007669"/>
    <property type="project" value="InterPro"/>
</dbReference>
<dbReference type="EMBL" id="ML995582">
    <property type="protein sequence ID" value="KAF2135457.1"/>
    <property type="molecule type" value="Genomic_DNA"/>
</dbReference>
<dbReference type="PANTHER" id="PTHR28012:SF1">
    <property type="entry name" value="NUCLEAR FUSION PROTEIN KAR5"/>
    <property type="match status" value="1"/>
</dbReference>